<feature type="region of interest" description="Disordered" evidence="6">
    <location>
        <begin position="310"/>
        <end position="335"/>
    </location>
</feature>
<dbReference type="Proteomes" id="UP001209878">
    <property type="component" value="Unassembled WGS sequence"/>
</dbReference>
<evidence type="ECO:0000256" key="2">
    <source>
        <dbReference type="ARBA" id="ARBA00010305"/>
    </source>
</evidence>
<dbReference type="PANTHER" id="PTHR46321">
    <property type="entry name" value="KIF1-BINDING PROTEIN"/>
    <property type="match status" value="1"/>
</dbReference>
<dbReference type="Pfam" id="PF12309">
    <property type="entry name" value="KBP_C"/>
    <property type="match status" value="1"/>
</dbReference>
<evidence type="ECO:0000313" key="7">
    <source>
        <dbReference type="EMBL" id="KAK2190405.1"/>
    </source>
</evidence>
<protein>
    <recommendedName>
        <fullName evidence="3">KIF-binding protein</fullName>
    </recommendedName>
</protein>
<dbReference type="GO" id="GO:0000226">
    <property type="term" value="P:microtubule cytoskeleton organization"/>
    <property type="evidence" value="ECO:0007669"/>
    <property type="project" value="TreeGrafter"/>
</dbReference>
<gene>
    <name evidence="7" type="ORF">NP493_82g05019</name>
</gene>
<sequence>MDAFSQFLTQQAQEKYANAVKLNDSDCRNDAETEPYKSKYKAREIWCELKSVVEDCCHDHPTDERWGFLKAALDLKLGINYTDTEELGTGEEHLNKCVELLQEHSLKERACNVLQEALNQLGILWTGRRQPEKALGFLQRAEKLYKDFQHEVGGAPYTVDDLFTCDTSEDDGAVAHRRSKHFENTYTHTLYYLAQVYGRLEESQKSAQYCHVTLRRQLETRTYHPVEWALNAATLSQYYITKPNFGMARHCMASATVVLKEAGEDDEKCSSQNCDGPKDLPRIWADLYRCWVKYGLQLLETSWERLLDDSQDDDKQAKSEQQEQEEEEGASKEGKEKDTLLTFDLELTAVEEQITDKYVLDYEQAREVFLTVQQWINKAQEYYHIDDHCTDYTEIVQDHSRLYKQLIFFEGDYDRQCKMHKRRVDLLKNVLDQLNPQHYLLVCRQLMFELAETYSAMLDLKLAAANETEARPTARAMKKINTLTQQSIDEFHKYIDSLRNPDKELPEKFGEDDERPVMIAHFCTGRLYSKFVEFDTRKRVANLNKSVEHYKFLVDYCTRNPSAKEKVKAEYGICEEMVLLLPVKMDKILREAEQINN</sequence>
<evidence type="ECO:0000313" key="8">
    <source>
        <dbReference type="Proteomes" id="UP001209878"/>
    </source>
</evidence>
<dbReference type="Gene3D" id="1.25.40.10">
    <property type="entry name" value="Tetratricopeptide repeat domain"/>
    <property type="match status" value="1"/>
</dbReference>
<name>A0AAD9UIC1_RIDPI</name>
<proteinExistence type="inferred from homology"/>
<evidence type="ECO:0000256" key="3">
    <source>
        <dbReference type="ARBA" id="ARBA00016840"/>
    </source>
</evidence>
<evidence type="ECO:0000256" key="1">
    <source>
        <dbReference type="ARBA" id="ARBA00004245"/>
    </source>
</evidence>
<comment type="subcellular location">
    <subcellularLocation>
        <location evidence="1">Cytoplasm</location>
        <location evidence="1">Cytoskeleton</location>
    </subcellularLocation>
</comment>
<evidence type="ECO:0000256" key="6">
    <source>
        <dbReference type="SAM" id="MobiDB-lite"/>
    </source>
</evidence>
<feature type="compositionally biased region" description="Basic and acidic residues" evidence="6">
    <location>
        <begin position="310"/>
        <end position="321"/>
    </location>
</feature>
<dbReference type="AlphaFoldDB" id="A0AAD9UIC1"/>
<dbReference type="InterPro" id="IPR011990">
    <property type="entry name" value="TPR-like_helical_dom_sf"/>
</dbReference>
<dbReference type="EMBL" id="JAODUO010000081">
    <property type="protein sequence ID" value="KAK2190405.1"/>
    <property type="molecule type" value="Genomic_DNA"/>
</dbReference>
<dbReference type="PANTHER" id="PTHR46321:SF1">
    <property type="entry name" value="KIF-BINDING PROTEIN"/>
    <property type="match status" value="1"/>
</dbReference>
<evidence type="ECO:0000256" key="5">
    <source>
        <dbReference type="ARBA" id="ARBA00023212"/>
    </source>
</evidence>
<dbReference type="GO" id="GO:1990535">
    <property type="term" value="P:neuron projection maintenance"/>
    <property type="evidence" value="ECO:0007669"/>
    <property type="project" value="TreeGrafter"/>
</dbReference>
<keyword evidence="4" id="KW-0963">Cytoplasm</keyword>
<keyword evidence="8" id="KW-1185">Reference proteome</keyword>
<dbReference type="GO" id="GO:0021952">
    <property type="term" value="P:central nervous system projection neuron axonogenesis"/>
    <property type="evidence" value="ECO:0007669"/>
    <property type="project" value="TreeGrafter"/>
</dbReference>
<evidence type="ECO:0000256" key="4">
    <source>
        <dbReference type="ARBA" id="ARBA00022490"/>
    </source>
</evidence>
<comment type="caution">
    <text evidence="7">The sequence shown here is derived from an EMBL/GenBank/DDBJ whole genome shotgun (WGS) entry which is preliminary data.</text>
</comment>
<comment type="similarity">
    <text evidence="2">Belongs to the KIF-binding protein family.</text>
</comment>
<keyword evidence="5" id="KW-0206">Cytoskeleton</keyword>
<dbReference type="SUPFAM" id="SSF48452">
    <property type="entry name" value="TPR-like"/>
    <property type="match status" value="1"/>
</dbReference>
<dbReference type="InterPro" id="IPR022083">
    <property type="entry name" value="KBP"/>
</dbReference>
<dbReference type="GO" id="GO:0005856">
    <property type="term" value="C:cytoskeleton"/>
    <property type="evidence" value="ECO:0007669"/>
    <property type="project" value="UniProtKB-SubCell"/>
</dbReference>
<accession>A0AAD9UIC1</accession>
<reference evidence="7" key="1">
    <citation type="journal article" date="2023" name="Mol. Biol. Evol.">
        <title>Third-Generation Sequencing Reveals the Adaptive Role of the Epigenome in Three Deep-Sea Polychaetes.</title>
        <authorList>
            <person name="Perez M."/>
            <person name="Aroh O."/>
            <person name="Sun Y."/>
            <person name="Lan Y."/>
            <person name="Juniper S.K."/>
            <person name="Young C.R."/>
            <person name="Angers B."/>
            <person name="Qian P.Y."/>
        </authorList>
    </citation>
    <scope>NUCLEOTIDE SEQUENCE</scope>
    <source>
        <strain evidence="7">R07B-5</strain>
    </source>
</reference>
<organism evidence="7 8">
    <name type="scientific">Ridgeia piscesae</name>
    <name type="common">Tubeworm</name>
    <dbReference type="NCBI Taxonomy" id="27915"/>
    <lineage>
        <taxon>Eukaryota</taxon>
        <taxon>Metazoa</taxon>
        <taxon>Spiralia</taxon>
        <taxon>Lophotrochozoa</taxon>
        <taxon>Annelida</taxon>
        <taxon>Polychaeta</taxon>
        <taxon>Sedentaria</taxon>
        <taxon>Canalipalpata</taxon>
        <taxon>Sabellida</taxon>
        <taxon>Siboglinidae</taxon>
        <taxon>Ridgeia</taxon>
    </lineage>
</organism>